<gene>
    <name evidence="6" type="ORF">M947_09680</name>
</gene>
<keyword evidence="7" id="KW-1185">Reference proteome</keyword>
<dbReference type="Proteomes" id="UP000015520">
    <property type="component" value="Unassembled WGS sequence"/>
</dbReference>
<dbReference type="Pfam" id="PF02146">
    <property type="entry name" value="SIR2"/>
    <property type="match status" value="1"/>
</dbReference>
<dbReference type="PATRIC" id="fig|1172190.3.peg.1870"/>
<accession>T0KF33</accession>
<dbReference type="AlphaFoldDB" id="T0KF33"/>
<feature type="domain" description="Deacetylase sirtuin-type" evidence="5">
    <location>
        <begin position="1"/>
        <end position="236"/>
    </location>
</feature>
<evidence type="ECO:0000313" key="6">
    <source>
        <dbReference type="EMBL" id="EQB35354.1"/>
    </source>
</evidence>
<dbReference type="PANTHER" id="PTHR11085">
    <property type="entry name" value="NAD-DEPENDENT PROTEIN DEACYLASE SIRTUIN-5, MITOCHONDRIAL-RELATED"/>
    <property type="match status" value="1"/>
</dbReference>
<dbReference type="RefSeq" id="WP_021288181.1">
    <property type="nucleotide sequence ID" value="NZ_AUPZ01000013.1"/>
</dbReference>
<dbReference type="OrthoDB" id="9800582at2"/>
<name>T0KF33_9BACT</name>
<dbReference type="InterPro" id="IPR003000">
    <property type="entry name" value="Sirtuin"/>
</dbReference>
<keyword evidence="4" id="KW-0862">Zinc</keyword>
<dbReference type="GO" id="GO:0070403">
    <property type="term" value="F:NAD+ binding"/>
    <property type="evidence" value="ECO:0007669"/>
    <property type="project" value="InterPro"/>
</dbReference>
<evidence type="ECO:0000313" key="7">
    <source>
        <dbReference type="Proteomes" id="UP000015520"/>
    </source>
</evidence>
<feature type="binding site" evidence="4">
    <location>
        <position position="119"/>
    </location>
    <ligand>
        <name>Zn(2+)</name>
        <dbReference type="ChEBI" id="CHEBI:29105"/>
    </ligand>
</feature>
<dbReference type="InterPro" id="IPR050134">
    <property type="entry name" value="NAD-dep_sirtuin_deacylases"/>
</dbReference>
<dbReference type="GO" id="GO:0017136">
    <property type="term" value="F:histone deacetylase activity, NAD-dependent"/>
    <property type="evidence" value="ECO:0007669"/>
    <property type="project" value="TreeGrafter"/>
</dbReference>
<sequence>MAKVVILSGAGISAESGISTFRDSEGLWEHYDIKDICTAGCLETNRETTIEFYDKRRLDLADKEPNRAHRVIARLKAKYKDDIAIITQNVDDLFEKAGIAHEDIVHLHGYLTKVECEKCGLVYDIGYKKTQDSFNGKCPTCASGKIRPFIVMFGEAAPMYAKINQEIDDCELLVVIGTSGNVIAVDILSSYVDRTILNNLEPSITINDELYTKVLYKKATEAIDEIASEIEIFLEKRV</sequence>
<dbReference type="PANTHER" id="PTHR11085:SF4">
    <property type="entry name" value="NAD-DEPENDENT PROTEIN DEACYLASE"/>
    <property type="match status" value="1"/>
</dbReference>
<evidence type="ECO:0000256" key="2">
    <source>
        <dbReference type="ARBA" id="ARBA00022679"/>
    </source>
</evidence>
<dbReference type="eggNOG" id="COG0846">
    <property type="taxonomic scope" value="Bacteria"/>
</dbReference>
<evidence type="ECO:0000256" key="3">
    <source>
        <dbReference type="ARBA" id="ARBA00023027"/>
    </source>
</evidence>
<dbReference type="PROSITE" id="PS50305">
    <property type="entry name" value="SIRTUIN"/>
    <property type="match status" value="1"/>
</dbReference>
<feature type="binding site" evidence="4">
    <location>
        <position position="138"/>
    </location>
    <ligand>
        <name>Zn(2+)</name>
        <dbReference type="ChEBI" id="CHEBI:29105"/>
    </ligand>
</feature>
<keyword evidence="2" id="KW-0808">Transferase</keyword>
<keyword evidence="3" id="KW-0520">NAD</keyword>
<protein>
    <recommendedName>
        <fullName evidence="1">protein acetyllysine N-acetyltransferase</fullName>
        <ecNumber evidence="1">2.3.1.286</ecNumber>
    </recommendedName>
</protein>
<evidence type="ECO:0000256" key="1">
    <source>
        <dbReference type="ARBA" id="ARBA00012928"/>
    </source>
</evidence>
<feature type="active site" description="Proton acceptor" evidence="4">
    <location>
        <position position="108"/>
    </location>
</feature>
<dbReference type="SUPFAM" id="SSF52467">
    <property type="entry name" value="DHS-like NAD/FAD-binding domain"/>
    <property type="match status" value="1"/>
</dbReference>
<evidence type="ECO:0000259" key="5">
    <source>
        <dbReference type="PROSITE" id="PS50305"/>
    </source>
</evidence>
<comment type="caution">
    <text evidence="6">The sequence shown here is derived from an EMBL/GenBank/DDBJ whole genome shotgun (WGS) entry which is preliminary data.</text>
</comment>
<dbReference type="InterPro" id="IPR026590">
    <property type="entry name" value="Ssirtuin_cat_dom"/>
</dbReference>
<organism evidence="6 7">
    <name type="scientific">Sulfurimonas hongkongensis</name>
    <dbReference type="NCBI Taxonomy" id="1172190"/>
    <lineage>
        <taxon>Bacteria</taxon>
        <taxon>Pseudomonadati</taxon>
        <taxon>Campylobacterota</taxon>
        <taxon>Epsilonproteobacteria</taxon>
        <taxon>Campylobacterales</taxon>
        <taxon>Sulfurimonadaceae</taxon>
        <taxon>Sulfurimonas</taxon>
    </lineage>
</organism>
<evidence type="ECO:0000256" key="4">
    <source>
        <dbReference type="PROSITE-ProRule" id="PRU00236"/>
    </source>
</evidence>
<dbReference type="InterPro" id="IPR029035">
    <property type="entry name" value="DHS-like_NAD/FAD-binding_dom"/>
</dbReference>
<dbReference type="EC" id="2.3.1.286" evidence="1"/>
<dbReference type="InterPro" id="IPR026591">
    <property type="entry name" value="Sirtuin_cat_small_dom_sf"/>
</dbReference>
<dbReference type="Gene3D" id="3.40.50.1220">
    <property type="entry name" value="TPP-binding domain"/>
    <property type="match status" value="1"/>
</dbReference>
<proteinExistence type="predicted"/>
<dbReference type="STRING" id="1172190.M947_09680"/>
<reference evidence="6 7" key="1">
    <citation type="submission" date="2013-07" db="EMBL/GenBank/DDBJ databases">
        <title>Sulfurimonas hongkongensis AST-10 Genome Sequencing.</title>
        <authorList>
            <person name="Cai L."/>
            <person name="Zhang T."/>
        </authorList>
    </citation>
    <scope>NUCLEOTIDE SEQUENCE [LARGE SCALE GENOMIC DNA]</scope>
    <source>
        <strain evidence="6 7">AST-10</strain>
    </source>
</reference>
<keyword evidence="4" id="KW-0479">Metal-binding</keyword>
<feature type="binding site" evidence="4">
    <location>
        <position position="141"/>
    </location>
    <ligand>
        <name>Zn(2+)</name>
        <dbReference type="ChEBI" id="CHEBI:29105"/>
    </ligand>
</feature>
<dbReference type="EMBL" id="AUPZ01000013">
    <property type="protein sequence ID" value="EQB35354.1"/>
    <property type="molecule type" value="Genomic_DNA"/>
</dbReference>
<feature type="binding site" evidence="4">
    <location>
        <position position="116"/>
    </location>
    <ligand>
        <name>Zn(2+)</name>
        <dbReference type="ChEBI" id="CHEBI:29105"/>
    </ligand>
</feature>
<dbReference type="GO" id="GO:0046872">
    <property type="term" value="F:metal ion binding"/>
    <property type="evidence" value="ECO:0007669"/>
    <property type="project" value="UniProtKB-KW"/>
</dbReference>
<dbReference type="Gene3D" id="3.30.1600.10">
    <property type="entry name" value="SIR2/SIRT2 'Small Domain"/>
    <property type="match status" value="1"/>
</dbReference>